<keyword evidence="2" id="KW-1185">Reference proteome</keyword>
<dbReference type="EMBL" id="CP054698">
    <property type="protein sequence ID" value="QMS86906.1"/>
    <property type="molecule type" value="Genomic_DNA"/>
</dbReference>
<evidence type="ECO:0000313" key="1">
    <source>
        <dbReference type="EMBL" id="QMS86906.1"/>
    </source>
</evidence>
<dbReference type="AlphaFoldDB" id="A0A7D7R0F7"/>
<dbReference type="RefSeq" id="WP_181930305.1">
    <property type="nucleotide sequence ID" value="NZ_CP054698.1"/>
</dbReference>
<proteinExistence type="predicted"/>
<evidence type="ECO:0008006" key="3">
    <source>
        <dbReference type="Google" id="ProtNLM"/>
    </source>
</evidence>
<reference evidence="2" key="1">
    <citation type="submission" date="2020-06" db="EMBL/GenBank/DDBJ databases">
        <title>Nostoc edaphicum CCNP1411 genome.</title>
        <authorList>
            <person name="Fidor A."/>
            <person name="Grabski M."/>
            <person name="Gawor J."/>
            <person name="Gromadka R."/>
            <person name="Wegrzyn G."/>
            <person name="Mazur-Marzec H."/>
        </authorList>
    </citation>
    <scope>NUCLEOTIDE SEQUENCE [LARGE SCALE GENOMIC DNA]</scope>
    <source>
        <strain evidence="2">CCNP1411</strain>
    </source>
</reference>
<protein>
    <recommendedName>
        <fullName evidence="3">Flagellar assembly protein H</fullName>
    </recommendedName>
</protein>
<dbReference type="KEGG" id="ned:HUN01_04705"/>
<organism evidence="1 2">
    <name type="scientific">Nostoc edaphicum CCNP1411</name>
    <dbReference type="NCBI Taxonomy" id="1472755"/>
    <lineage>
        <taxon>Bacteria</taxon>
        <taxon>Bacillati</taxon>
        <taxon>Cyanobacteriota</taxon>
        <taxon>Cyanophyceae</taxon>
        <taxon>Nostocales</taxon>
        <taxon>Nostocaceae</taxon>
        <taxon>Nostoc</taxon>
    </lineage>
</organism>
<evidence type="ECO:0000313" key="2">
    <source>
        <dbReference type="Proteomes" id="UP000514713"/>
    </source>
</evidence>
<name>A0A7D7R0F7_9NOSO</name>
<accession>A0A7D7R0F7</accession>
<dbReference type="Proteomes" id="UP000514713">
    <property type="component" value="Chromosome"/>
</dbReference>
<sequence>MTRKPHDQFAKQFLEELLSPLGKVEANKEVVDETRQVDVLFSPAPTSQAQTQNLGLLGRIALQSTALLEPYRNQPSKTEVRNCLLKLFTVIADSQRKAKREDTSLPESDLARLWILAPSASPALLESFGAKLELENWMRGVYFLPLSFRTAILAINELPVTLDTLWFRLLGRGTVQQQAVRELVALPPENLVRRNVLEIIYRWRISVIIQQDLTEDDQELIMNLTEAYQEARAQAVQEGVQQGVRQGQRLVVENLLRYRFGSVDEELSKVIDSLLQFPPEEFTPLCLQLSREELLARFCQ</sequence>
<gene>
    <name evidence="1" type="ORF">HUN01_04705</name>
</gene>